<proteinExistence type="predicted"/>
<dbReference type="GO" id="GO:0015627">
    <property type="term" value="C:type II protein secretion system complex"/>
    <property type="evidence" value="ECO:0007669"/>
    <property type="project" value="InterPro"/>
</dbReference>
<dbReference type="GO" id="GO:0015628">
    <property type="term" value="P:protein secretion by the type II secretion system"/>
    <property type="evidence" value="ECO:0007669"/>
    <property type="project" value="InterPro"/>
</dbReference>
<keyword evidence="3" id="KW-0488">Methylation</keyword>
<keyword evidence="4" id="KW-0574">Periplasm</keyword>
<organism evidence="6">
    <name type="scientific">Pseudothermotoga hypogea</name>
    <dbReference type="NCBI Taxonomy" id="57487"/>
    <lineage>
        <taxon>Bacteria</taxon>
        <taxon>Thermotogati</taxon>
        <taxon>Thermotogota</taxon>
        <taxon>Thermotogae</taxon>
        <taxon>Thermotogales</taxon>
        <taxon>Thermotogaceae</taxon>
        <taxon>Pseudothermotoga</taxon>
    </lineage>
</organism>
<dbReference type="PROSITE" id="PS00409">
    <property type="entry name" value="PROKAR_NTER_METHYL"/>
    <property type="match status" value="1"/>
</dbReference>
<dbReference type="InterPro" id="IPR012902">
    <property type="entry name" value="N_methyl_site"/>
</dbReference>
<evidence type="ECO:0000256" key="3">
    <source>
        <dbReference type="ARBA" id="ARBA00022481"/>
    </source>
</evidence>
<comment type="caution">
    <text evidence="6">The sequence shown here is derived from an EMBL/GenBank/DDBJ whole genome shotgun (WGS) entry which is preliminary data.</text>
</comment>
<reference evidence="6" key="1">
    <citation type="journal article" date="2020" name="mSystems">
        <title>Genome- and Community-Level Interaction Insights into Carbon Utilization and Element Cycling Functions of Hydrothermarchaeota in Hydrothermal Sediment.</title>
        <authorList>
            <person name="Zhou Z."/>
            <person name="Liu Y."/>
            <person name="Xu W."/>
            <person name="Pan J."/>
            <person name="Luo Z.H."/>
            <person name="Li M."/>
        </authorList>
    </citation>
    <scope>NUCLEOTIDE SEQUENCE [LARGE SCALE GENOMIC DNA]</scope>
    <source>
        <strain evidence="6">SpSt-86</strain>
    </source>
</reference>
<comment type="subcellular location">
    <subcellularLocation>
        <location evidence="1">Cell outer membrane</location>
        <topology evidence="1">Single-pass membrane protein</topology>
    </subcellularLocation>
    <subcellularLocation>
        <location evidence="2">Periplasm</location>
    </subcellularLocation>
</comment>
<dbReference type="InterPro" id="IPR000983">
    <property type="entry name" value="Bac_GSPG_pilin"/>
</dbReference>
<dbReference type="GO" id="GO:0009279">
    <property type="term" value="C:cell outer membrane"/>
    <property type="evidence" value="ECO:0007669"/>
    <property type="project" value="UniProtKB-SubCell"/>
</dbReference>
<dbReference type="Gene3D" id="3.30.700.10">
    <property type="entry name" value="Glycoprotein, Type 4 Pilin"/>
    <property type="match status" value="1"/>
</dbReference>
<evidence type="ECO:0000256" key="1">
    <source>
        <dbReference type="ARBA" id="ARBA00004203"/>
    </source>
</evidence>
<gene>
    <name evidence="6" type="ORF">ENW55_00575</name>
</gene>
<dbReference type="NCBIfam" id="TIGR02532">
    <property type="entry name" value="IV_pilin_GFxxxE"/>
    <property type="match status" value="1"/>
</dbReference>
<evidence type="ECO:0000313" key="6">
    <source>
        <dbReference type="EMBL" id="HGZ78465.1"/>
    </source>
</evidence>
<protein>
    <submittedName>
        <fullName evidence="6">Prepilin-type N-terminal cleavage/methylation domain-containing protein</fullName>
    </submittedName>
</protein>
<dbReference type="SUPFAM" id="SSF54523">
    <property type="entry name" value="Pili subunits"/>
    <property type="match status" value="1"/>
</dbReference>
<dbReference type="InterPro" id="IPR045584">
    <property type="entry name" value="Pilin-like"/>
</dbReference>
<name>A0A832I6L0_9THEM</name>
<dbReference type="EMBL" id="DTKQ01000006">
    <property type="protein sequence ID" value="HGZ78465.1"/>
    <property type="molecule type" value="Genomic_DNA"/>
</dbReference>
<evidence type="ECO:0000256" key="4">
    <source>
        <dbReference type="ARBA" id="ARBA00022764"/>
    </source>
</evidence>
<dbReference type="Pfam" id="PF07963">
    <property type="entry name" value="N_methyl"/>
    <property type="match status" value="1"/>
</dbReference>
<accession>A0A832I6L0</accession>
<sequence>MVRGFTLIELLIVLAVIAALLAIVTPIALNAVAQAKATQVASNLRNIKSAIESYVMITRGASGLQNQASLNDSHVLVSQGYLTKTAGLADYKVQATVATPTINATITYTGGVDISKLINILPEATGSNTEVTYSFSIPIWW</sequence>
<keyword evidence="5" id="KW-0472">Membrane</keyword>
<dbReference type="GO" id="GO:0042597">
    <property type="term" value="C:periplasmic space"/>
    <property type="evidence" value="ECO:0007669"/>
    <property type="project" value="UniProtKB-SubCell"/>
</dbReference>
<evidence type="ECO:0000256" key="2">
    <source>
        <dbReference type="ARBA" id="ARBA00004418"/>
    </source>
</evidence>
<dbReference type="AlphaFoldDB" id="A0A832I6L0"/>
<dbReference type="PRINTS" id="PR00813">
    <property type="entry name" value="BCTERIALGSPG"/>
</dbReference>
<keyword evidence="5" id="KW-0998">Cell outer membrane</keyword>
<evidence type="ECO:0000256" key="5">
    <source>
        <dbReference type="ARBA" id="ARBA00023237"/>
    </source>
</evidence>